<dbReference type="Pfam" id="PF13307">
    <property type="entry name" value="Helicase_C_2"/>
    <property type="match status" value="1"/>
</dbReference>
<sequence length="864" mass="99418">MNRFVVVDLETTGNKAKEDDRIIQIGAVLLEDGKITNTYSTFVQPKRSIPSFISELTGITSQVVKDAPLFKDAVQPLIEMCKGASIVAHNSSFDLTFLQEEYRRNGLPIYYGNVIDTVELARFLFPSVSSYSLQNLASDLDITHSSPHRADADAEVTAKIFQKMLHKLQSLPVETLEYLTTLSFHLKSDIQLLLQHTKQQALNDNGRSDSFIVYNGVWIRPFELQNRTNIIDIDCKDKKWPEQVTTITDAWNQNKQYFYESHEAAPFFVNSLAYKVQSTYSEPLWIITNDSNKWIEFLNSKQDTKNLMIGTLKGRHYYLSLKKFALSLREQDTNYDHVLTKMQILVWLLETTTGLVDELNLSSSSKDFWIKIAADSRELTSIEDANYSYYRRALAEASIADILITNYALFLSKSLYSSDHVLKPNYCLLDEPEALIDLLPKFFGKKLTFVSFRIWLRQLETNKEKHFLAYIMQNHPNARNFDLSLKEYVEKLKESSEDFFQLAADYALLHEESVGGFSPYVTAPLQPSHTFDTLMYAGERFLHSMKDVVSFLTNNIQKATGTTLTETSAQVLSEWDLFQQDAEEMILTLQSFISNHQKDITRWVETDTRGMSHYTAIVSRPLLASNQFGDFLKERNIHSVFFSSSLTVNRSFIFSARSFGMTMKEVQGFRKVEGKRNQVLVGENVYSPKEVAELARELREKFDKIFILTSSFDESQLVTEAIQNTEDLVGYVLLSQSQASIGRLLKQMNRFDKAIYVGSQFSTHYTSGLEESEAFIITKLPFLSPQDLFHKLHSQKCEQEGRNSFYSFSLPYAVIRFKRLLARINFPNNKIYVLDPRIWKSEYGKTFIQSADSVEWLPFKNDSK</sequence>
<dbReference type="InterPro" id="IPR036397">
    <property type="entry name" value="RNaseH_sf"/>
</dbReference>
<proteinExistence type="predicted"/>
<name>A0ABN0WVQ9_9BACI</name>
<dbReference type="PANTHER" id="PTHR30231">
    <property type="entry name" value="DNA POLYMERASE III SUBUNIT EPSILON"/>
    <property type="match status" value="1"/>
</dbReference>
<keyword evidence="2" id="KW-0378">Hydrolase</keyword>
<evidence type="ECO:0000256" key="3">
    <source>
        <dbReference type="ARBA" id="ARBA00022839"/>
    </source>
</evidence>
<keyword evidence="1" id="KW-0547">Nucleotide-binding</keyword>
<keyword evidence="7" id="KW-1185">Reference proteome</keyword>
<dbReference type="InterPro" id="IPR006555">
    <property type="entry name" value="ATP-dep_Helicase_C"/>
</dbReference>
<keyword evidence="6" id="KW-0347">Helicase</keyword>
<dbReference type="Pfam" id="PF00929">
    <property type="entry name" value="RNase_T"/>
    <property type="match status" value="1"/>
</dbReference>
<dbReference type="SUPFAM" id="SSF53098">
    <property type="entry name" value="Ribonuclease H-like"/>
    <property type="match status" value="1"/>
</dbReference>
<evidence type="ECO:0000256" key="1">
    <source>
        <dbReference type="ARBA" id="ARBA00022741"/>
    </source>
</evidence>
<dbReference type="InterPro" id="IPR006054">
    <property type="entry name" value="DnaQ"/>
</dbReference>
<dbReference type="CDD" id="cd06127">
    <property type="entry name" value="DEDDh"/>
    <property type="match status" value="1"/>
</dbReference>
<dbReference type="GO" id="GO:0004386">
    <property type="term" value="F:helicase activity"/>
    <property type="evidence" value="ECO:0007669"/>
    <property type="project" value="UniProtKB-KW"/>
</dbReference>
<comment type="caution">
    <text evidence="6">The sequence shown here is derived from an EMBL/GenBank/DDBJ whole genome shotgun (WGS) entry which is preliminary data.</text>
</comment>
<organism evidence="6 7">
    <name type="scientific">Bacillus carboniphilus</name>
    <dbReference type="NCBI Taxonomy" id="86663"/>
    <lineage>
        <taxon>Bacteria</taxon>
        <taxon>Bacillati</taxon>
        <taxon>Bacillota</taxon>
        <taxon>Bacilli</taxon>
        <taxon>Bacillales</taxon>
        <taxon>Bacillaceae</taxon>
        <taxon>Bacillus</taxon>
    </lineage>
</organism>
<evidence type="ECO:0000256" key="2">
    <source>
        <dbReference type="ARBA" id="ARBA00022801"/>
    </source>
</evidence>
<dbReference type="Proteomes" id="UP001500782">
    <property type="component" value="Unassembled WGS sequence"/>
</dbReference>
<dbReference type="EMBL" id="BAAADJ010000064">
    <property type="protein sequence ID" value="GAA0347854.1"/>
    <property type="molecule type" value="Genomic_DNA"/>
</dbReference>
<protein>
    <submittedName>
        <fullName evidence="6">ATP-dependent DNA helicase DinG</fullName>
    </submittedName>
</protein>
<dbReference type="NCBIfam" id="TIGR00573">
    <property type="entry name" value="dnaq"/>
    <property type="match status" value="1"/>
</dbReference>
<reference evidence="6 7" key="1">
    <citation type="journal article" date="2019" name="Int. J. Syst. Evol. Microbiol.">
        <title>The Global Catalogue of Microorganisms (GCM) 10K type strain sequencing project: providing services to taxonomists for standard genome sequencing and annotation.</title>
        <authorList>
            <consortium name="The Broad Institute Genomics Platform"/>
            <consortium name="The Broad Institute Genome Sequencing Center for Infectious Disease"/>
            <person name="Wu L."/>
            <person name="Ma J."/>
        </authorList>
    </citation>
    <scope>NUCLEOTIDE SEQUENCE [LARGE SCALE GENOMIC DNA]</scope>
    <source>
        <strain evidence="6 7">JCM 9731</strain>
    </source>
</reference>
<keyword evidence="3" id="KW-0269">Exonuclease</keyword>
<dbReference type="SMART" id="SM00479">
    <property type="entry name" value="EXOIII"/>
    <property type="match status" value="1"/>
</dbReference>
<keyword evidence="4" id="KW-0067">ATP-binding</keyword>
<dbReference type="InterPro" id="IPR012337">
    <property type="entry name" value="RNaseH-like_sf"/>
</dbReference>
<evidence type="ECO:0000313" key="6">
    <source>
        <dbReference type="EMBL" id="GAA0347854.1"/>
    </source>
</evidence>
<dbReference type="Gene3D" id="3.30.420.10">
    <property type="entry name" value="Ribonuclease H-like superfamily/Ribonuclease H"/>
    <property type="match status" value="1"/>
</dbReference>
<evidence type="ECO:0000259" key="5">
    <source>
        <dbReference type="PROSITE" id="PS51193"/>
    </source>
</evidence>
<feature type="domain" description="Helicase ATP-binding" evidence="5">
    <location>
        <begin position="229"/>
        <end position="496"/>
    </location>
</feature>
<dbReference type="InterPro" id="IPR013520">
    <property type="entry name" value="Ribonucl_H"/>
</dbReference>
<dbReference type="PANTHER" id="PTHR30231:SF41">
    <property type="entry name" value="DNA POLYMERASE III SUBUNIT EPSILON"/>
    <property type="match status" value="1"/>
</dbReference>
<gene>
    <name evidence="6" type="primary">dinG</name>
    <name evidence="6" type="ORF">GCM10008967_42730</name>
</gene>
<evidence type="ECO:0000313" key="7">
    <source>
        <dbReference type="Proteomes" id="UP001500782"/>
    </source>
</evidence>
<keyword evidence="3" id="KW-0540">Nuclease</keyword>
<evidence type="ECO:0000256" key="4">
    <source>
        <dbReference type="ARBA" id="ARBA00022840"/>
    </source>
</evidence>
<dbReference type="PROSITE" id="PS51193">
    <property type="entry name" value="HELICASE_ATP_BIND_2"/>
    <property type="match status" value="1"/>
</dbReference>
<dbReference type="InterPro" id="IPR014013">
    <property type="entry name" value="Helic_SF1/SF2_ATP-bd_DinG/Rad3"/>
</dbReference>
<dbReference type="RefSeq" id="WP_343804008.1">
    <property type="nucleotide sequence ID" value="NZ_BAAADJ010000064.1"/>
</dbReference>
<accession>A0ABN0WVQ9</accession>